<accession>A0A6H1NVP8</accession>
<protein>
    <submittedName>
        <fullName evidence="2">Uncharacterized protein</fullName>
    </submittedName>
</protein>
<evidence type="ECO:0000313" key="2">
    <source>
        <dbReference type="EMBL" id="QIZ05370.1"/>
    </source>
</evidence>
<name>A0A6H1NVP8_PRIMG</name>
<evidence type="ECO:0000256" key="1">
    <source>
        <dbReference type="SAM" id="Phobius"/>
    </source>
</evidence>
<proteinExistence type="predicted"/>
<organism evidence="2 3">
    <name type="scientific">Priestia megaterium</name>
    <name type="common">Bacillus megaterium</name>
    <dbReference type="NCBI Taxonomy" id="1404"/>
    <lineage>
        <taxon>Bacteria</taxon>
        <taxon>Bacillati</taxon>
        <taxon>Bacillota</taxon>
        <taxon>Bacilli</taxon>
        <taxon>Bacillales</taxon>
        <taxon>Bacillaceae</taxon>
        <taxon>Priestia</taxon>
    </lineage>
</organism>
<reference evidence="2 3" key="1">
    <citation type="submission" date="2020-04" db="EMBL/GenBank/DDBJ databases">
        <title>Genome-Wide Identification of 5-Methylcytosine Sites in Bacterial Genomes By High-Throughput Sequencing of MspJI Restriction Fragments.</title>
        <authorList>
            <person name="Wu V."/>
        </authorList>
    </citation>
    <scope>NUCLEOTIDE SEQUENCE [LARGE SCALE GENOMIC DNA]</scope>
    <source>
        <strain evidence="2 3">S2</strain>
    </source>
</reference>
<dbReference type="AlphaFoldDB" id="A0A6H1NVP8"/>
<keyword evidence="1" id="KW-0472">Membrane</keyword>
<evidence type="ECO:0000313" key="3">
    <source>
        <dbReference type="Proteomes" id="UP000501868"/>
    </source>
</evidence>
<feature type="transmembrane region" description="Helical" evidence="1">
    <location>
        <begin position="90"/>
        <end position="106"/>
    </location>
</feature>
<feature type="transmembrane region" description="Helical" evidence="1">
    <location>
        <begin position="208"/>
        <end position="227"/>
    </location>
</feature>
<feature type="transmembrane region" description="Helical" evidence="1">
    <location>
        <begin position="169"/>
        <end position="188"/>
    </location>
</feature>
<keyword evidence="1" id="KW-1133">Transmembrane helix</keyword>
<dbReference type="EMBL" id="CP051128">
    <property type="protein sequence ID" value="QIZ05370.1"/>
    <property type="molecule type" value="Genomic_DNA"/>
</dbReference>
<dbReference type="Proteomes" id="UP000501868">
    <property type="component" value="Chromosome"/>
</dbReference>
<sequence>MNQIPPFRRQRSYLSQFSTGQLHLKNPWISAFFSFSYPGFGHIMQHRYVSGYILILWETFINDRAKVNLGILYTLLGEFEKAKDVLDNRWLILYLAIYMFGIWDSYRTTVDLNKQYILADREDAQVLIMQMGTFDVNYLDKRKPSIALIWSALFPGLGHLYLHHVITGFFIFVYAVAICYLGHIPKAINYSMVGEFTKAINELNMQWTIYFPSIYFFIIYDSYVLTIEHNKLFEKEMSQYLRQKYQSKDFLYPL</sequence>
<gene>
    <name evidence="2" type="ORF">HFZ78_00130</name>
</gene>
<reference evidence="2 3" key="2">
    <citation type="submission" date="2020-04" db="EMBL/GenBank/DDBJ databases">
        <authorList>
            <person name="Fomenkov A."/>
            <person name="Anton B.P."/>
            <person name="Roberts R.J."/>
        </authorList>
    </citation>
    <scope>NUCLEOTIDE SEQUENCE [LARGE SCALE GENOMIC DNA]</scope>
    <source>
        <strain evidence="2 3">S2</strain>
    </source>
</reference>
<keyword evidence="1" id="KW-0812">Transmembrane</keyword>